<dbReference type="PANTHER" id="PTHR20544:SF0">
    <property type="entry name" value="NUCLEOPROTEIN TPR_MLP1 DOMAIN-CONTAINING PROTEIN"/>
    <property type="match status" value="1"/>
</dbReference>
<name>G3U7W0_LOXAF</name>
<evidence type="ECO:0000256" key="3">
    <source>
        <dbReference type="ARBA" id="ARBA00023212"/>
    </source>
</evidence>
<accession>G3U7W0</accession>
<comment type="subcellular location">
    <subcellularLocation>
        <location evidence="1">Cytoplasm</location>
        <location evidence="1">Cytoskeleton</location>
        <location evidence="1">Microtubule organizing center</location>
        <location evidence="1">Centrosome</location>
        <location evidence="1">Centriole</location>
    </subcellularLocation>
</comment>
<dbReference type="Ensembl" id="ENSLAFT00000033019.1">
    <property type="protein sequence ID" value="ENSLAFP00000023918.1"/>
    <property type="gene ID" value="ENSLAFG00000028568.1"/>
</dbReference>
<dbReference type="InParanoid" id="G3U7W0"/>
<evidence type="ECO:0000313" key="5">
    <source>
        <dbReference type="Ensembl" id="ENSLAFP00000023918.1"/>
    </source>
</evidence>
<keyword evidence="3" id="KW-0206">Cytoskeleton</keyword>
<dbReference type="PANTHER" id="PTHR20544">
    <property type="entry name" value="CENTROSOMAL PROTEIN CEP135"/>
    <property type="match status" value="1"/>
</dbReference>
<dbReference type="Proteomes" id="UP000007646">
    <property type="component" value="Unassembled WGS sequence"/>
</dbReference>
<evidence type="ECO:0000256" key="1">
    <source>
        <dbReference type="ARBA" id="ARBA00004114"/>
    </source>
</evidence>
<evidence type="ECO:0000256" key="4">
    <source>
        <dbReference type="ARBA" id="ARBA00038123"/>
    </source>
</evidence>
<organism evidence="5 6">
    <name type="scientific">Loxodonta africana</name>
    <name type="common">African elephant</name>
    <dbReference type="NCBI Taxonomy" id="9785"/>
    <lineage>
        <taxon>Eukaryota</taxon>
        <taxon>Metazoa</taxon>
        <taxon>Chordata</taxon>
        <taxon>Craniata</taxon>
        <taxon>Vertebrata</taxon>
        <taxon>Euteleostomi</taxon>
        <taxon>Mammalia</taxon>
        <taxon>Eutheria</taxon>
        <taxon>Afrotheria</taxon>
        <taxon>Proboscidea</taxon>
        <taxon>Elephantidae</taxon>
        <taxon>Loxodonta</taxon>
    </lineage>
</organism>
<dbReference type="AlphaFoldDB" id="G3U7W0"/>
<dbReference type="InterPro" id="IPR051877">
    <property type="entry name" value="Centriole_BasalBody_StrucProt"/>
</dbReference>
<evidence type="ECO:0000313" key="6">
    <source>
        <dbReference type="Proteomes" id="UP000007646"/>
    </source>
</evidence>
<dbReference type="GeneTree" id="ENSGT00940000159453"/>
<sequence>MTTAAERKYVNIRKRLDQLGYRQTLTVECLPLVEKLFSDLVHTTESLRKSKLSAVKAEKESANFDFVLEPYKVENARLCRENNELYLELMKLREQSGQKTKELKAALKKCTSETGDLKFLNNQYVHKLKLLEKESKAKDEKIQLLQEKNLQAVVQTPVTCT</sequence>
<reference evidence="5" key="3">
    <citation type="submission" date="2025-09" db="UniProtKB">
        <authorList>
            <consortium name="Ensembl"/>
        </authorList>
    </citation>
    <scope>IDENTIFICATION</scope>
    <source>
        <strain evidence="5">Isolate ISIS603380</strain>
    </source>
</reference>
<dbReference type="OMA" id="TENWHNA"/>
<protein>
    <recommendedName>
        <fullName evidence="7">Centrosomal protein 135</fullName>
    </recommendedName>
</protein>
<reference evidence="5 6" key="1">
    <citation type="submission" date="2009-06" db="EMBL/GenBank/DDBJ databases">
        <title>The Genome Sequence of Loxodonta africana (African elephant).</title>
        <authorList>
            <person name="Di Palma F."/>
            <person name="Heiman D."/>
            <person name="Young S."/>
            <person name="Johnson J."/>
            <person name="Lander E.S."/>
            <person name="Lindblad-Toh K."/>
        </authorList>
    </citation>
    <scope>NUCLEOTIDE SEQUENCE [LARGE SCALE GENOMIC DNA]</scope>
    <source>
        <strain evidence="5 6">Isolate ISIS603380</strain>
    </source>
</reference>
<evidence type="ECO:0000256" key="2">
    <source>
        <dbReference type="ARBA" id="ARBA00022490"/>
    </source>
</evidence>
<dbReference type="eggNOG" id="ENOG502QT27">
    <property type="taxonomic scope" value="Eukaryota"/>
</dbReference>
<keyword evidence="6" id="KW-1185">Reference proteome</keyword>
<dbReference type="STRING" id="9785.ENSLAFP00000023918"/>
<comment type="similarity">
    <text evidence="4">Belongs to the CEP135/TSGA10 family.</text>
</comment>
<reference evidence="5" key="2">
    <citation type="submission" date="2025-08" db="UniProtKB">
        <authorList>
            <consortium name="Ensembl"/>
        </authorList>
    </citation>
    <scope>IDENTIFICATION</scope>
    <source>
        <strain evidence="5">Isolate ISIS603380</strain>
    </source>
</reference>
<dbReference type="CDD" id="cd22292">
    <property type="entry name" value="cc_Cep135_MBD"/>
    <property type="match status" value="1"/>
</dbReference>
<dbReference type="GO" id="GO:0005814">
    <property type="term" value="C:centriole"/>
    <property type="evidence" value="ECO:0007669"/>
    <property type="project" value="UniProtKB-SubCell"/>
</dbReference>
<proteinExistence type="inferred from homology"/>
<dbReference type="HOGENOM" id="CLU_1647620_0_0_1"/>
<keyword evidence="2" id="KW-0963">Cytoplasm</keyword>
<evidence type="ECO:0008006" key="7">
    <source>
        <dbReference type="Google" id="ProtNLM"/>
    </source>
</evidence>